<dbReference type="RefSeq" id="XP_060419658.1">
    <property type="nucleotide sequence ID" value="XM_060551489.1"/>
</dbReference>
<evidence type="ECO:0000313" key="2">
    <source>
        <dbReference type="EMBL" id="KAK1598996.1"/>
    </source>
</evidence>
<evidence type="ECO:0000256" key="1">
    <source>
        <dbReference type="SAM" id="MobiDB-lite"/>
    </source>
</evidence>
<comment type="caution">
    <text evidence="2">The sequence shown here is derived from an EMBL/GenBank/DDBJ whole genome shotgun (WGS) entry which is preliminary data.</text>
</comment>
<dbReference type="AlphaFoldDB" id="A0AAD8QAD0"/>
<gene>
    <name evidence="2" type="ORF">LY79DRAFT_204901</name>
</gene>
<feature type="compositionally biased region" description="Basic residues" evidence="1">
    <location>
        <begin position="12"/>
        <end position="24"/>
    </location>
</feature>
<organism evidence="2 3">
    <name type="scientific">Colletotrichum navitas</name>
    <dbReference type="NCBI Taxonomy" id="681940"/>
    <lineage>
        <taxon>Eukaryota</taxon>
        <taxon>Fungi</taxon>
        <taxon>Dikarya</taxon>
        <taxon>Ascomycota</taxon>
        <taxon>Pezizomycotina</taxon>
        <taxon>Sordariomycetes</taxon>
        <taxon>Hypocreomycetidae</taxon>
        <taxon>Glomerellales</taxon>
        <taxon>Glomerellaceae</taxon>
        <taxon>Colletotrichum</taxon>
        <taxon>Colletotrichum graminicola species complex</taxon>
    </lineage>
</organism>
<sequence length="169" mass="19180">MHQRPSLFSPPPKKKKTEKRRRKKPCFGSHHLVKLIDITDSGLESLTPHMKISHEVGGEAQKAKAERCSLCLATNIDGATPFTRTLQDILSYQLASHTHASARLVPQSGNPNWVPRLRSRHPFSADQLLLLLLRQRERERERESRLPPSTTQSIVLSTDADWLQVPDLL</sequence>
<feature type="region of interest" description="Disordered" evidence="1">
    <location>
        <begin position="1"/>
        <end position="24"/>
    </location>
</feature>
<dbReference type="GeneID" id="85435729"/>
<proteinExistence type="predicted"/>
<protein>
    <submittedName>
        <fullName evidence="2">Uncharacterized protein</fullName>
    </submittedName>
</protein>
<dbReference type="Proteomes" id="UP001230504">
    <property type="component" value="Unassembled WGS sequence"/>
</dbReference>
<reference evidence="2" key="1">
    <citation type="submission" date="2021-06" db="EMBL/GenBank/DDBJ databases">
        <title>Comparative genomics, transcriptomics and evolutionary studies reveal genomic signatures of adaptation to plant cell wall in hemibiotrophic fungi.</title>
        <authorList>
            <consortium name="DOE Joint Genome Institute"/>
            <person name="Baroncelli R."/>
            <person name="Diaz J.F."/>
            <person name="Benocci T."/>
            <person name="Peng M."/>
            <person name="Battaglia E."/>
            <person name="Haridas S."/>
            <person name="Andreopoulos W."/>
            <person name="Labutti K."/>
            <person name="Pangilinan J."/>
            <person name="Floch G.L."/>
            <person name="Makela M.R."/>
            <person name="Henrissat B."/>
            <person name="Grigoriev I.V."/>
            <person name="Crouch J.A."/>
            <person name="De Vries R.P."/>
            <person name="Sukno S.A."/>
            <person name="Thon M.R."/>
        </authorList>
    </citation>
    <scope>NUCLEOTIDE SEQUENCE</scope>
    <source>
        <strain evidence="2">CBS 125086</strain>
    </source>
</reference>
<name>A0AAD8QAD0_9PEZI</name>
<evidence type="ECO:0000313" key="3">
    <source>
        <dbReference type="Proteomes" id="UP001230504"/>
    </source>
</evidence>
<dbReference type="EMBL" id="JAHLJV010000003">
    <property type="protein sequence ID" value="KAK1598996.1"/>
    <property type="molecule type" value="Genomic_DNA"/>
</dbReference>
<keyword evidence="3" id="KW-1185">Reference proteome</keyword>
<accession>A0AAD8QAD0</accession>